<dbReference type="EMBL" id="JAZHXI010000011">
    <property type="protein sequence ID" value="KAL2065994.1"/>
    <property type="molecule type" value="Genomic_DNA"/>
</dbReference>
<organism evidence="4 5">
    <name type="scientific">Oculimacula yallundae</name>
    <dbReference type="NCBI Taxonomy" id="86028"/>
    <lineage>
        <taxon>Eukaryota</taxon>
        <taxon>Fungi</taxon>
        <taxon>Dikarya</taxon>
        <taxon>Ascomycota</taxon>
        <taxon>Pezizomycotina</taxon>
        <taxon>Leotiomycetes</taxon>
        <taxon>Helotiales</taxon>
        <taxon>Ploettnerulaceae</taxon>
        <taxon>Oculimacula</taxon>
    </lineage>
</organism>
<sequence length="265" mass="29260">MNQPILLNETCVAALTSGYTNLTALIAGGIQQCIYSLPSTTSTSISAANCPTEPVFGFWSGFFFLVMIAIVVFGLVAACASASTNNKPSIPSATCEMRHLRSLPSHQLHRAVEKRFSDLCIKSDAAREEFDNDERYADVAYSEDLVARRRTVVITEDMDVEPRARAREVMAENVNYDVEREARLIVAGRDPVDDGSGDRRRAEAKLRELNERAEVVEEGSVVFVMPDEVERDPLLSETEDEPRTGKGSRSAKKPSPPAYKKGQQK</sequence>
<proteinExistence type="predicted"/>
<feature type="coiled-coil region" evidence="1">
    <location>
        <begin position="192"/>
        <end position="219"/>
    </location>
</feature>
<keyword evidence="3" id="KW-0812">Transmembrane</keyword>
<evidence type="ECO:0000256" key="2">
    <source>
        <dbReference type="SAM" id="MobiDB-lite"/>
    </source>
</evidence>
<name>A0ABR4C7T4_9HELO</name>
<feature type="region of interest" description="Disordered" evidence="2">
    <location>
        <begin position="220"/>
        <end position="265"/>
    </location>
</feature>
<keyword evidence="1" id="KW-0175">Coiled coil</keyword>
<feature type="transmembrane region" description="Helical" evidence="3">
    <location>
        <begin position="56"/>
        <end position="80"/>
    </location>
</feature>
<reference evidence="4 5" key="1">
    <citation type="journal article" date="2024" name="Commun. Biol.">
        <title>Comparative genomic analysis of thermophilic fungi reveals convergent evolutionary adaptations and gene losses.</title>
        <authorList>
            <person name="Steindorff A.S."/>
            <person name="Aguilar-Pontes M.V."/>
            <person name="Robinson A.J."/>
            <person name="Andreopoulos B."/>
            <person name="LaButti K."/>
            <person name="Kuo A."/>
            <person name="Mondo S."/>
            <person name="Riley R."/>
            <person name="Otillar R."/>
            <person name="Haridas S."/>
            <person name="Lipzen A."/>
            <person name="Grimwood J."/>
            <person name="Schmutz J."/>
            <person name="Clum A."/>
            <person name="Reid I.D."/>
            <person name="Moisan M.C."/>
            <person name="Butler G."/>
            <person name="Nguyen T.T.M."/>
            <person name="Dewar K."/>
            <person name="Conant G."/>
            <person name="Drula E."/>
            <person name="Henrissat B."/>
            <person name="Hansel C."/>
            <person name="Singer S."/>
            <person name="Hutchinson M.I."/>
            <person name="de Vries R.P."/>
            <person name="Natvig D.O."/>
            <person name="Powell A.J."/>
            <person name="Tsang A."/>
            <person name="Grigoriev I.V."/>
        </authorList>
    </citation>
    <scope>NUCLEOTIDE SEQUENCE [LARGE SCALE GENOMIC DNA]</scope>
    <source>
        <strain evidence="4 5">CBS 494.80</strain>
    </source>
</reference>
<evidence type="ECO:0000256" key="1">
    <source>
        <dbReference type="SAM" id="Coils"/>
    </source>
</evidence>
<evidence type="ECO:0000256" key="3">
    <source>
        <dbReference type="SAM" id="Phobius"/>
    </source>
</evidence>
<gene>
    <name evidence="4" type="ORF">VTL71DRAFT_2065</name>
</gene>
<accession>A0ABR4C7T4</accession>
<evidence type="ECO:0000313" key="5">
    <source>
        <dbReference type="Proteomes" id="UP001595075"/>
    </source>
</evidence>
<protein>
    <submittedName>
        <fullName evidence="4">Uncharacterized protein</fullName>
    </submittedName>
</protein>
<keyword evidence="5" id="KW-1185">Reference proteome</keyword>
<keyword evidence="3" id="KW-1133">Transmembrane helix</keyword>
<evidence type="ECO:0000313" key="4">
    <source>
        <dbReference type="EMBL" id="KAL2065994.1"/>
    </source>
</evidence>
<dbReference type="Proteomes" id="UP001595075">
    <property type="component" value="Unassembled WGS sequence"/>
</dbReference>
<keyword evidence="3" id="KW-0472">Membrane</keyword>
<comment type="caution">
    <text evidence="4">The sequence shown here is derived from an EMBL/GenBank/DDBJ whole genome shotgun (WGS) entry which is preliminary data.</text>
</comment>